<accession>A0A319E0H8</accession>
<gene>
    <name evidence="1" type="ORF">BO71DRAFT_396372</name>
</gene>
<protein>
    <submittedName>
        <fullName evidence="1">Uncharacterized protein</fullName>
    </submittedName>
</protein>
<name>A0A319E0H8_9EURO</name>
<sequence>MFHDRSVHDPSSIGDRERSEVRSAGFWILDSGFWILGHVSDSVLMQQAGAGAGPPRLAYLGPGQR</sequence>
<dbReference type="VEuPathDB" id="FungiDB:BO71DRAFT_396372"/>
<evidence type="ECO:0000313" key="2">
    <source>
        <dbReference type="Proteomes" id="UP000247810"/>
    </source>
</evidence>
<dbReference type="EMBL" id="KZ825827">
    <property type="protein sequence ID" value="PYH97233.1"/>
    <property type="molecule type" value="Genomic_DNA"/>
</dbReference>
<evidence type="ECO:0000313" key="1">
    <source>
        <dbReference type="EMBL" id="PYH97233.1"/>
    </source>
</evidence>
<proteinExistence type="predicted"/>
<organism evidence="1 2">
    <name type="scientific">Aspergillus ellipticus CBS 707.79</name>
    <dbReference type="NCBI Taxonomy" id="1448320"/>
    <lineage>
        <taxon>Eukaryota</taxon>
        <taxon>Fungi</taxon>
        <taxon>Dikarya</taxon>
        <taxon>Ascomycota</taxon>
        <taxon>Pezizomycotina</taxon>
        <taxon>Eurotiomycetes</taxon>
        <taxon>Eurotiomycetidae</taxon>
        <taxon>Eurotiales</taxon>
        <taxon>Aspergillaceae</taxon>
        <taxon>Aspergillus</taxon>
        <taxon>Aspergillus subgen. Circumdati</taxon>
    </lineage>
</organism>
<dbReference type="AlphaFoldDB" id="A0A319E0H8"/>
<reference evidence="1 2" key="1">
    <citation type="submission" date="2018-02" db="EMBL/GenBank/DDBJ databases">
        <title>The genomes of Aspergillus section Nigri reveals drivers in fungal speciation.</title>
        <authorList>
            <consortium name="DOE Joint Genome Institute"/>
            <person name="Vesth T.C."/>
            <person name="Nybo J."/>
            <person name="Theobald S."/>
            <person name="Brandl J."/>
            <person name="Frisvad J.C."/>
            <person name="Nielsen K.F."/>
            <person name="Lyhne E.K."/>
            <person name="Kogle M.E."/>
            <person name="Kuo A."/>
            <person name="Riley R."/>
            <person name="Clum A."/>
            <person name="Nolan M."/>
            <person name="Lipzen A."/>
            <person name="Salamov A."/>
            <person name="Henrissat B."/>
            <person name="Wiebenga A."/>
            <person name="De vries R.P."/>
            <person name="Grigoriev I.V."/>
            <person name="Mortensen U.H."/>
            <person name="Andersen M.R."/>
            <person name="Baker S.E."/>
        </authorList>
    </citation>
    <scope>NUCLEOTIDE SEQUENCE [LARGE SCALE GENOMIC DNA]</scope>
    <source>
        <strain evidence="1 2">CBS 707.79</strain>
    </source>
</reference>
<dbReference type="Proteomes" id="UP000247810">
    <property type="component" value="Unassembled WGS sequence"/>
</dbReference>
<keyword evidence="2" id="KW-1185">Reference proteome</keyword>